<evidence type="ECO:0008006" key="4">
    <source>
        <dbReference type="Google" id="ProtNLM"/>
    </source>
</evidence>
<keyword evidence="1" id="KW-0732">Signal</keyword>
<dbReference type="RefSeq" id="WP_152757887.1">
    <property type="nucleotide sequence ID" value="NZ_WHLY01000002.1"/>
</dbReference>
<name>A0A7C9FYQ4_9BACT</name>
<comment type="caution">
    <text evidence="2">The sequence shown here is derived from an EMBL/GenBank/DDBJ whole genome shotgun (WGS) entry which is preliminary data.</text>
</comment>
<feature type="chain" id="PRO_5028977933" description="DUF4270 family protein" evidence="1">
    <location>
        <begin position="21"/>
        <end position="227"/>
    </location>
</feature>
<gene>
    <name evidence="2" type="ORF">GBK04_06350</name>
</gene>
<organism evidence="2 3">
    <name type="scientific">Salmonirosea aquatica</name>
    <dbReference type="NCBI Taxonomy" id="2654236"/>
    <lineage>
        <taxon>Bacteria</taxon>
        <taxon>Pseudomonadati</taxon>
        <taxon>Bacteroidota</taxon>
        <taxon>Cytophagia</taxon>
        <taxon>Cytophagales</taxon>
        <taxon>Spirosomataceae</taxon>
        <taxon>Salmonirosea</taxon>
    </lineage>
</organism>
<proteinExistence type="predicted"/>
<accession>A0A7C9FYQ4</accession>
<protein>
    <recommendedName>
        <fullName evidence="4">DUF4270 family protein</fullName>
    </recommendedName>
</protein>
<dbReference type="AlphaFoldDB" id="A0A7C9FYQ4"/>
<evidence type="ECO:0000313" key="2">
    <source>
        <dbReference type="EMBL" id="MPR32988.1"/>
    </source>
</evidence>
<sequence>MKSLKLSAYCLLLLLSASCAKQTVTSFQITSLKALDLEETLTRKDELLMAYTLTSFDASNKAVAVSTGSWGVQEAKTGQEFRENAFQPISIPLPKNGKLVATVVLVEVDDYASAQKTLTEIRRYHDYIKIPAALAELADVALTPLKYLSLALSATGVGFQLADRLDDDDLIGQNNTELTYQQALLSADLKVPLTFKGGHLGSSFHYELNYDLRTQTVRVGRTRKPKS</sequence>
<dbReference type="PROSITE" id="PS51257">
    <property type="entry name" value="PROKAR_LIPOPROTEIN"/>
    <property type="match status" value="1"/>
</dbReference>
<reference evidence="2 3" key="1">
    <citation type="submission" date="2019-10" db="EMBL/GenBank/DDBJ databases">
        <title>Draft Genome Sequence of Cytophagaceae sp. SJW1-29.</title>
        <authorList>
            <person name="Choi A."/>
        </authorList>
    </citation>
    <scope>NUCLEOTIDE SEQUENCE [LARGE SCALE GENOMIC DNA]</scope>
    <source>
        <strain evidence="2 3">SJW1-29</strain>
    </source>
</reference>
<keyword evidence="3" id="KW-1185">Reference proteome</keyword>
<feature type="signal peptide" evidence="1">
    <location>
        <begin position="1"/>
        <end position="20"/>
    </location>
</feature>
<dbReference type="Proteomes" id="UP000479293">
    <property type="component" value="Unassembled WGS sequence"/>
</dbReference>
<evidence type="ECO:0000313" key="3">
    <source>
        <dbReference type="Proteomes" id="UP000479293"/>
    </source>
</evidence>
<evidence type="ECO:0000256" key="1">
    <source>
        <dbReference type="SAM" id="SignalP"/>
    </source>
</evidence>
<dbReference type="EMBL" id="WHLY01000002">
    <property type="protein sequence ID" value="MPR32988.1"/>
    <property type="molecule type" value="Genomic_DNA"/>
</dbReference>